<protein>
    <submittedName>
        <fullName evidence="10">Uncharacterized protein</fullName>
    </submittedName>
</protein>
<keyword evidence="6" id="KW-0378">Hydrolase</keyword>
<evidence type="ECO:0000256" key="5">
    <source>
        <dbReference type="ARBA" id="ARBA00022759"/>
    </source>
</evidence>
<dbReference type="PANTHER" id="PTHR37984:SF5">
    <property type="entry name" value="PROTEIN NYNRIN-LIKE"/>
    <property type="match status" value="1"/>
</dbReference>
<dbReference type="AlphaFoldDB" id="A0A8S2DZ01"/>
<accession>A0A8S2DZ01</accession>
<dbReference type="Pfam" id="PF17921">
    <property type="entry name" value="Integrase_H2C2"/>
    <property type="match status" value="1"/>
</dbReference>
<evidence type="ECO:0000259" key="8">
    <source>
        <dbReference type="PROSITE" id="PS50878"/>
    </source>
</evidence>
<dbReference type="PROSITE" id="PS50994">
    <property type="entry name" value="INTEGRASE"/>
    <property type="match status" value="1"/>
</dbReference>
<keyword evidence="5" id="KW-0255">Endonuclease</keyword>
<dbReference type="PANTHER" id="PTHR37984">
    <property type="entry name" value="PROTEIN CBG26694"/>
    <property type="match status" value="1"/>
</dbReference>
<evidence type="ECO:0000256" key="3">
    <source>
        <dbReference type="ARBA" id="ARBA00022695"/>
    </source>
</evidence>
<dbReference type="CDD" id="cd09274">
    <property type="entry name" value="RNase_HI_RT_Ty3"/>
    <property type="match status" value="1"/>
</dbReference>
<evidence type="ECO:0000256" key="6">
    <source>
        <dbReference type="ARBA" id="ARBA00022801"/>
    </source>
</evidence>
<dbReference type="SUPFAM" id="SSF53098">
    <property type="entry name" value="Ribonuclease H-like"/>
    <property type="match status" value="1"/>
</dbReference>
<dbReference type="InterPro" id="IPR036397">
    <property type="entry name" value="RNaseH_sf"/>
</dbReference>
<name>A0A8S2DZ01_9BILA</name>
<dbReference type="Pfam" id="PF17917">
    <property type="entry name" value="RT_RNaseH"/>
    <property type="match status" value="1"/>
</dbReference>
<evidence type="ECO:0000256" key="4">
    <source>
        <dbReference type="ARBA" id="ARBA00022722"/>
    </source>
</evidence>
<sequence>MNKQHVTAPHAILTIDDNKTTVLTLLNTTTSIKTIPKGTNLGHVRCHQENKCCYVDPDPTHDRHPRISAITSHPMQQKPTLSINTTIQELISHLPQAQQQQIRPILVKHKSVFDTSKPSIMQTNNVYHRIPIQPHHQPIQSYPYRKAAKETQVINEQVKEMLDNHVIRPSSSPWSSPVVLIKKKDGSPRFCVDYRRLNLITERDVYPLPRIDDIIDKLAGSQYFTTLDLKAGYWQIPIDEQDKKKTAFVTTDGLYEFNVLPFGLSNAPATFQRIINSVLGALRWDITLVYLDDIIIYSKSFDKHVEHLDLVLHALDKANVKLNAAKCKLARKQLDYLGFRITQDGIKPTKTNVVKTMDFPTPTSTKAAYSFVQMAQFYRRFIKDFASIAAPLNMFKNKNAKFEWTSKCQKSFDTLKQKLSQYPLLAFYNAKAKLKLKINTDASNTGIGGVLHQVNPDGRLQPVQYLSRSLSKREQKYSVVEKECLAMVWCITKLRPYLYGQEFTLVTDHHPLCWLNKQSSKNGRLDRWSLQLQEYTFDIKHTSGPSNCVADCLSRYPTHQPDDVAEEQLEIMQGQVTSINMAISSPFDSSKIQEQQQQDKAIKQLYDRLASGKHLQSYVVENGVLHKILHRPDHITLKLPYIPTSMIDQLLHAYHDSPTGGHLGVNKTWHKIRDRYFWPGMYSKIKQYVLSCTKCQRFKIARTKPTGKLQPVEPPTGILDLMGLDFIGPVPQSSNGNKYILVCTDYLSRYAITQATTNCSAETAAKFLVEKVILQYGVPRQLLTDRGTHFMSNVFKAITSRCGVNHTTTTTYHPQCNGLTERFNATLAGSLGTYVNEQQSDWDEYLPYVTFAYNTSKQSTTQMEPFKLMYGREALLPFDTPSSTTTLSTVNDYYAQLTKFLKQAKSTVWDNIKQQQNVYKRTYDTGRQDLPPLKPGQLVLLRQMMIKNLRKFSPKYYGPFIVVQQMGRLNYQVKHVHDGHFEKVHVSRIRVLI</sequence>
<reference evidence="10" key="1">
    <citation type="submission" date="2021-02" db="EMBL/GenBank/DDBJ databases">
        <authorList>
            <person name="Nowell W R."/>
        </authorList>
    </citation>
    <scope>NUCLEOTIDE SEQUENCE</scope>
</reference>
<dbReference type="FunFam" id="3.10.10.10:FF:000007">
    <property type="entry name" value="Retrovirus-related Pol polyprotein from transposon 17.6-like Protein"/>
    <property type="match status" value="1"/>
</dbReference>
<evidence type="ECO:0000313" key="10">
    <source>
        <dbReference type="EMBL" id="CAF1091225.1"/>
    </source>
</evidence>
<dbReference type="InterPro" id="IPR050951">
    <property type="entry name" value="Retrovirus_Pol_polyprotein"/>
</dbReference>
<evidence type="ECO:0000313" key="12">
    <source>
        <dbReference type="Proteomes" id="UP000677228"/>
    </source>
</evidence>
<evidence type="ECO:0000313" key="11">
    <source>
        <dbReference type="EMBL" id="CAF3852832.1"/>
    </source>
</evidence>
<dbReference type="Pfam" id="PF00078">
    <property type="entry name" value="RVT_1"/>
    <property type="match status" value="1"/>
</dbReference>
<dbReference type="InterPro" id="IPR041373">
    <property type="entry name" value="RT_RNaseH"/>
</dbReference>
<dbReference type="Gene3D" id="3.10.10.10">
    <property type="entry name" value="HIV Type 1 Reverse Transcriptase, subunit A, domain 1"/>
    <property type="match status" value="1"/>
</dbReference>
<evidence type="ECO:0000256" key="2">
    <source>
        <dbReference type="ARBA" id="ARBA00022679"/>
    </source>
</evidence>
<keyword evidence="3" id="KW-0548">Nucleotidyltransferase</keyword>
<keyword evidence="2" id="KW-0808">Transferase</keyword>
<dbReference type="PROSITE" id="PS50878">
    <property type="entry name" value="RT_POL"/>
    <property type="match status" value="1"/>
</dbReference>
<dbReference type="EMBL" id="CAJNOK010009487">
    <property type="protein sequence ID" value="CAF1091225.1"/>
    <property type="molecule type" value="Genomic_DNA"/>
</dbReference>
<dbReference type="FunFam" id="3.10.20.370:FF:000001">
    <property type="entry name" value="Retrovirus-related Pol polyprotein from transposon 17.6-like protein"/>
    <property type="match status" value="1"/>
</dbReference>
<dbReference type="FunFam" id="1.10.340.70:FF:000001">
    <property type="entry name" value="Retrovirus-related Pol polyprotein from transposon gypsy-like Protein"/>
    <property type="match status" value="1"/>
</dbReference>
<dbReference type="Pfam" id="PF00665">
    <property type="entry name" value="rve"/>
    <property type="match status" value="1"/>
</dbReference>
<dbReference type="SUPFAM" id="SSF56672">
    <property type="entry name" value="DNA/RNA polymerases"/>
    <property type="match status" value="1"/>
</dbReference>
<keyword evidence="4" id="KW-0540">Nuclease</keyword>
<evidence type="ECO:0000256" key="1">
    <source>
        <dbReference type="ARBA" id="ARBA00022670"/>
    </source>
</evidence>
<dbReference type="GO" id="GO:0003676">
    <property type="term" value="F:nucleic acid binding"/>
    <property type="evidence" value="ECO:0007669"/>
    <property type="project" value="InterPro"/>
</dbReference>
<dbReference type="GO" id="GO:0015074">
    <property type="term" value="P:DNA integration"/>
    <property type="evidence" value="ECO:0007669"/>
    <property type="project" value="InterPro"/>
</dbReference>
<proteinExistence type="predicted"/>
<dbReference type="Proteomes" id="UP000677228">
    <property type="component" value="Unassembled WGS sequence"/>
</dbReference>
<feature type="domain" description="Reverse transcriptase" evidence="8">
    <location>
        <begin position="162"/>
        <end position="341"/>
    </location>
</feature>
<dbReference type="GO" id="GO:0006508">
    <property type="term" value="P:proteolysis"/>
    <property type="evidence" value="ECO:0007669"/>
    <property type="project" value="UniProtKB-KW"/>
</dbReference>
<dbReference type="GO" id="GO:0008233">
    <property type="term" value="F:peptidase activity"/>
    <property type="evidence" value="ECO:0007669"/>
    <property type="project" value="UniProtKB-KW"/>
</dbReference>
<keyword evidence="7" id="KW-0695">RNA-directed DNA polymerase</keyword>
<dbReference type="Proteomes" id="UP000682733">
    <property type="component" value="Unassembled WGS sequence"/>
</dbReference>
<dbReference type="CDD" id="cd01647">
    <property type="entry name" value="RT_LTR"/>
    <property type="match status" value="1"/>
</dbReference>
<dbReference type="Gene3D" id="3.30.70.270">
    <property type="match status" value="2"/>
</dbReference>
<dbReference type="FunFam" id="3.30.70.270:FF:000020">
    <property type="entry name" value="Transposon Tf2-6 polyprotein-like Protein"/>
    <property type="match status" value="1"/>
</dbReference>
<keyword evidence="1" id="KW-0645">Protease</keyword>
<evidence type="ECO:0000256" key="7">
    <source>
        <dbReference type="ARBA" id="ARBA00022918"/>
    </source>
</evidence>
<dbReference type="Gene3D" id="3.10.20.370">
    <property type="match status" value="1"/>
</dbReference>
<organism evidence="10 12">
    <name type="scientific">Didymodactylos carnosus</name>
    <dbReference type="NCBI Taxonomy" id="1234261"/>
    <lineage>
        <taxon>Eukaryota</taxon>
        <taxon>Metazoa</taxon>
        <taxon>Spiralia</taxon>
        <taxon>Gnathifera</taxon>
        <taxon>Rotifera</taxon>
        <taxon>Eurotatoria</taxon>
        <taxon>Bdelloidea</taxon>
        <taxon>Philodinida</taxon>
        <taxon>Philodinidae</taxon>
        <taxon>Didymodactylos</taxon>
    </lineage>
</organism>
<feature type="domain" description="Integrase catalytic" evidence="9">
    <location>
        <begin position="710"/>
        <end position="873"/>
    </location>
</feature>
<dbReference type="FunFam" id="3.30.420.10:FF:000032">
    <property type="entry name" value="Retrovirus-related Pol polyprotein from transposon 297-like Protein"/>
    <property type="match status" value="1"/>
</dbReference>
<dbReference type="GO" id="GO:0004519">
    <property type="term" value="F:endonuclease activity"/>
    <property type="evidence" value="ECO:0007669"/>
    <property type="project" value="UniProtKB-KW"/>
</dbReference>
<dbReference type="InterPro" id="IPR043128">
    <property type="entry name" value="Rev_trsase/Diguanyl_cyclase"/>
</dbReference>
<dbReference type="InterPro" id="IPR012337">
    <property type="entry name" value="RNaseH-like_sf"/>
</dbReference>
<dbReference type="Gene3D" id="1.10.340.70">
    <property type="match status" value="1"/>
</dbReference>
<dbReference type="EMBL" id="CAJOBA010009506">
    <property type="protein sequence ID" value="CAF3852832.1"/>
    <property type="molecule type" value="Genomic_DNA"/>
</dbReference>
<dbReference type="InterPro" id="IPR041588">
    <property type="entry name" value="Integrase_H2C2"/>
</dbReference>
<gene>
    <name evidence="10" type="ORF">OVA965_LOCUS18825</name>
    <name evidence="11" type="ORF">TMI583_LOCUS18838</name>
</gene>
<dbReference type="GO" id="GO:0003964">
    <property type="term" value="F:RNA-directed DNA polymerase activity"/>
    <property type="evidence" value="ECO:0007669"/>
    <property type="project" value="UniProtKB-KW"/>
</dbReference>
<dbReference type="InterPro" id="IPR000477">
    <property type="entry name" value="RT_dom"/>
</dbReference>
<dbReference type="InterPro" id="IPR001584">
    <property type="entry name" value="Integrase_cat-core"/>
</dbReference>
<evidence type="ECO:0000259" key="9">
    <source>
        <dbReference type="PROSITE" id="PS50994"/>
    </source>
</evidence>
<dbReference type="InterPro" id="IPR043502">
    <property type="entry name" value="DNA/RNA_pol_sf"/>
</dbReference>
<comment type="caution">
    <text evidence="10">The sequence shown here is derived from an EMBL/GenBank/DDBJ whole genome shotgun (WGS) entry which is preliminary data.</text>
</comment>
<dbReference type="Gene3D" id="3.30.420.10">
    <property type="entry name" value="Ribonuclease H-like superfamily/Ribonuclease H"/>
    <property type="match status" value="1"/>
</dbReference>